<dbReference type="Pfam" id="PF00560">
    <property type="entry name" value="LRR_1"/>
    <property type="match status" value="2"/>
</dbReference>
<name>A0ABR0DXD8_ZASCE</name>
<comment type="caution">
    <text evidence="4">The sequence shown here is derived from an EMBL/GenBank/DDBJ whole genome shotgun (WGS) entry which is preliminary data.</text>
</comment>
<feature type="compositionally biased region" description="Polar residues" evidence="3">
    <location>
        <begin position="126"/>
        <end position="142"/>
    </location>
</feature>
<feature type="compositionally biased region" description="Low complexity" evidence="3">
    <location>
        <begin position="234"/>
        <end position="274"/>
    </location>
</feature>
<dbReference type="PROSITE" id="PS51450">
    <property type="entry name" value="LRR"/>
    <property type="match status" value="2"/>
</dbReference>
<dbReference type="PANTHER" id="PTHR48051:SF54">
    <property type="entry name" value="LEUCINE-RICH REPEAT-CONTAINING PROTEIN"/>
    <property type="match status" value="1"/>
</dbReference>
<feature type="compositionally biased region" description="Polar residues" evidence="3">
    <location>
        <begin position="71"/>
        <end position="95"/>
    </location>
</feature>
<sequence length="1022" mass="109992">MDTKPSALPRPSSRLPVLNKARSGAPQPQQPDPTPTAKATTGTPRVAKRASSATLSRTSQTPGKDAAPSSKPVTTRTNLPNGSRTASVRASTGGTVASRAKQLKRPSSTAYARTPINGDAEDHNDQLSSLDSFRSASRQGLRSASFEETPFDAQDESDLPVDDGGKSRASRPSLSDRTIESLQSLPSTPKERRRSSFFNPVESPMGPPPRPASSLSRNGRSSSRPGTSDGNFVRPPSRSSSPAKKIPASAQPSSRTTSRVPSISSTTSSRRSISGGFASKLQNAKLPTSTIPSTPAKRTVASVSNGHIARPSLGGKAAPTATRSVKPKPALGGQPTTAKRAEPANSSETAPGEAKRVVSNSSAALRQQIAAAKAAAKKEKEAVKHDSPQGFHAGEDDGKFAFDLHADPFNQAPKDEKHILRNRINNARMDGKLNIAAMGLKEIPAEVRQMYDAAAMEESKVNWAEVVDLTRFIAADNEFEQLGDDVFPDRSPEDLSNDEEGQGNQFGGLELLDLHGNSLSTIPMGLRRLERLTTLNLSHNKLENPALDVVAQIKTLKELRLGNNSLTGNVPASICDLPNLEVLDLQANKLLGLPEALRELVSLRVLNVSGNQLTALPMEAIQQLPLVELDASSNALIMSLVPLGGPSGHPTLQVLNAANNSLAALTFSESLDLPQLRSLNVTNNHLTLLPVVNGWTELITLMAGDNKISDFPQGFTSLRKLRNVNLSSNDIRLVDPEIGRMDSLESLILASNPLRERKFLTMNATDIKRDLKSRLAPELEDPIDLDEPTSPVTVIGDNERPSSMWSLKANGVLDLASKDLSDDLSPILGSFLNSNEVKQMLLQSNKITCIPPALWMGQELRVLDLSDNIMSADYLSDELLLPSLQELNLTKCRISSFEPLTSQLQAPNLRTLHISTNRLTGALPALRSTYPQLTTLFASDNRITSISADALRGMHTVNLSSNDIEQLPAEVGLLWDEGLKNFEVGSNAFRVPNYRLLEKGTEATLRWLRDRLPASGGSEQGA</sequence>
<feature type="compositionally biased region" description="Acidic residues" evidence="3">
    <location>
        <begin position="149"/>
        <end position="161"/>
    </location>
</feature>
<evidence type="ECO:0000256" key="2">
    <source>
        <dbReference type="ARBA" id="ARBA00022737"/>
    </source>
</evidence>
<evidence type="ECO:0000256" key="3">
    <source>
        <dbReference type="SAM" id="MobiDB-lite"/>
    </source>
</evidence>
<dbReference type="Pfam" id="PF13516">
    <property type="entry name" value="LRR_6"/>
    <property type="match status" value="1"/>
</dbReference>
<feature type="compositionally biased region" description="Basic and acidic residues" evidence="3">
    <location>
        <begin position="376"/>
        <end position="392"/>
    </location>
</feature>
<dbReference type="InterPro" id="IPR001611">
    <property type="entry name" value="Leu-rich_rpt"/>
</dbReference>
<dbReference type="SUPFAM" id="SSF52058">
    <property type="entry name" value="L domain-like"/>
    <property type="match status" value="2"/>
</dbReference>
<feature type="compositionally biased region" description="Polar residues" evidence="3">
    <location>
        <begin position="170"/>
        <end position="187"/>
    </location>
</feature>
<evidence type="ECO:0000313" key="4">
    <source>
        <dbReference type="EMBL" id="KAK4493792.1"/>
    </source>
</evidence>
<feature type="compositionally biased region" description="Low complexity" evidence="3">
    <location>
        <begin position="1"/>
        <end position="16"/>
    </location>
</feature>
<dbReference type="InterPro" id="IPR003591">
    <property type="entry name" value="Leu-rich_rpt_typical-subtyp"/>
</dbReference>
<dbReference type="Gene3D" id="3.80.10.10">
    <property type="entry name" value="Ribonuclease Inhibitor"/>
    <property type="match status" value="2"/>
</dbReference>
<keyword evidence="1" id="KW-0433">Leucine-rich repeat</keyword>
<gene>
    <name evidence="4" type="ORF">PRZ48_014977</name>
</gene>
<dbReference type="Proteomes" id="UP001305779">
    <property type="component" value="Unassembled WGS sequence"/>
</dbReference>
<keyword evidence="2" id="KW-0677">Repeat</keyword>
<dbReference type="SMART" id="SM00364">
    <property type="entry name" value="LRR_BAC"/>
    <property type="match status" value="8"/>
</dbReference>
<accession>A0ABR0DXD8</accession>
<protein>
    <recommendedName>
        <fullName evidence="6">L domain-like protein</fullName>
    </recommendedName>
</protein>
<feature type="region of interest" description="Disordered" evidence="3">
    <location>
        <begin position="483"/>
        <end position="502"/>
    </location>
</feature>
<dbReference type="InterPro" id="IPR050216">
    <property type="entry name" value="LRR_domain-containing"/>
</dbReference>
<dbReference type="PANTHER" id="PTHR48051">
    <property type="match status" value="1"/>
</dbReference>
<feature type="compositionally biased region" description="Polar residues" evidence="3">
    <location>
        <begin position="51"/>
        <end position="62"/>
    </location>
</feature>
<evidence type="ECO:0000313" key="5">
    <source>
        <dbReference type="Proteomes" id="UP001305779"/>
    </source>
</evidence>
<proteinExistence type="predicted"/>
<dbReference type="EMBL" id="JAXOVC010000015">
    <property type="protein sequence ID" value="KAK4493792.1"/>
    <property type="molecule type" value="Genomic_DNA"/>
</dbReference>
<reference evidence="4 5" key="1">
    <citation type="journal article" date="2023" name="G3 (Bethesda)">
        <title>A chromosome-level genome assembly of Zasmidium syzygii isolated from banana leaves.</title>
        <authorList>
            <person name="van Westerhoven A.C."/>
            <person name="Mehrabi R."/>
            <person name="Talebi R."/>
            <person name="Steentjes M.B.F."/>
            <person name="Corcolon B."/>
            <person name="Chong P.A."/>
            <person name="Kema G.H.J."/>
            <person name="Seidl M.F."/>
        </authorList>
    </citation>
    <scope>NUCLEOTIDE SEQUENCE [LARGE SCALE GENOMIC DNA]</scope>
    <source>
        <strain evidence="4 5">P124</strain>
    </source>
</reference>
<evidence type="ECO:0008006" key="6">
    <source>
        <dbReference type="Google" id="ProtNLM"/>
    </source>
</evidence>
<dbReference type="SMART" id="SM00369">
    <property type="entry name" value="LRR_TYP"/>
    <property type="match status" value="8"/>
</dbReference>
<feature type="region of interest" description="Disordered" evidence="3">
    <location>
        <begin position="1"/>
        <end position="392"/>
    </location>
</feature>
<keyword evidence="5" id="KW-1185">Reference proteome</keyword>
<evidence type="ECO:0000256" key="1">
    <source>
        <dbReference type="ARBA" id="ARBA00022614"/>
    </source>
</evidence>
<organism evidence="4 5">
    <name type="scientific">Zasmidium cellare</name>
    <name type="common">Wine cellar mold</name>
    <name type="synonym">Racodium cellare</name>
    <dbReference type="NCBI Taxonomy" id="395010"/>
    <lineage>
        <taxon>Eukaryota</taxon>
        <taxon>Fungi</taxon>
        <taxon>Dikarya</taxon>
        <taxon>Ascomycota</taxon>
        <taxon>Pezizomycotina</taxon>
        <taxon>Dothideomycetes</taxon>
        <taxon>Dothideomycetidae</taxon>
        <taxon>Mycosphaerellales</taxon>
        <taxon>Mycosphaerellaceae</taxon>
        <taxon>Zasmidium</taxon>
    </lineage>
</organism>
<dbReference type="InterPro" id="IPR032675">
    <property type="entry name" value="LRR_dom_sf"/>
</dbReference>
<feature type="compositionally biased region" description="Low complexity" evidence="3">
    <location>
        <begin position="35"/>
        <end position="44"/>
    </location>
</feature>
<feature type="compositionally biased region" description="Low complexity" evidence="3">
    <location>
        <begin position="213"/>
        <end position="224"/>
    </location>
</feature>
<feature type="compositionally biased region" description="Polar residues" evidence="3">
    <location>
        <begin position="280"/>
        <end position="293"/>
    </location>
</feature>